<gene>
    <name evidence="2" type="ORF">BO82DRAFT_351624</name>
</gene>
<accession>A0A319E150</accession>
<dbReference type="GeneID" id="37137215"/>
<organism evidence="2 3">
    <name type="scientific">Aspergillus uvarum CBS 121591</name>
    <dbReference type="NCBI Taxonomy" id="1448315"/>
    <lineage>
        <taxon>Eukaryota</taxon>
        <taxon>Fungi</taxon>
        <taxon>Dikarya</taxon>
        <taxon>Ascomycota</taxon>
        <taxon>Pezizomycotina</taxon>
        <taxon>Eurotiomycetes</taxon>
        <taxon>Eurotiomycetidae</taxon>
        <taxon>Eurotiales</taxon>
        <taxon>Aspergillaceae</taxon>
        <taxon>Aspergillus</taxon>
        <taxon>Aspergillus subgen. Circumdati</taxon>
    </lineage>
</organism>
<dbReference type="VEuPathDB" id="FungiDB:BO82DRAFT_351624"/>
<protein>
    <submittedName>
        <fullName evidence="2">Uncharacterized protein</fullName>
    </submittedName>
</protein>
<dbReference type="Proteomes" id="UP000248340">
    <property type="component" value="Unassembled WGS sequence"/>
</dbReference>
<evidence type="ECO:0000313" key="2">
    <source>
        <dbReference type="EMBL" id="PYH84822.1"/>
    </source>
</evidence>
<reference evidence="2 3" key="1">
    <citation type="submission" date="2016-12" db="EMBL/GenBank/DDBJ databases">
        <title>The genomes of Aspergillus section Nigri reveals drivers in fungal speciation.</title>
        <authorList>
            <consortium name="DOE Joint Genome Institute"/>
            <person name="Vesth T.C."/>
            <person name="Nybo J."/>
            <person name="Theobald S."/>
            <person name="Brandl J."/>
            <person name="Frisvad J.C."/>
            <person name="Nielsen K.F."/>
            <person name="Lyhne E.K."/>
            <person name="Kogle M.E."/>
            <person name="Kuo A."/>
            <person name="Riley R."/>
            <person name="Clum A."/>
            <person name="Nolan M."/>
            <person name="Lipzen A."/>
            <person name="Salamov A."/>
            <person name="Henrissat B."/>
            <person name="Wiebenga A."/>
            <person name="De Vries R.P."/>
            <person name="Grigoriev I.V."/>
            <person name="Mortensen U.H."/>
            <person name="Andersen M.R."/>
            <person name="Baker S.E."/>
        </authorList>
    </citation>
    <scope>NUCLEOTIDE SEQUENCE [LARGE SCALE GENOMIC DNA]</scope>
    <source>
        <strain evidence="2 3">CBS 121591</strain>
    </source>
</reference>
<sequence length="308" mass="33969">MAPRIHLLYLLTPPALLYLLTPPALLTYTTHRTLTQLERKYPAIPPAQGSTPALTTPTHPSTQRCAEIDIYQARVPVRALLRAEAAITGTATNNITENPATDQTTSPKVSPATLQTAWAHLFLTSPILQTEAKLIGLFTQGGFHPGDVGLSAGGFALVAADTVTETDHPERHGQGQGQSQSQAPPPQKRKLINGGFTVERTPENPGGLLASWRIPDEARRVFEWAAQWGYPCRLMSGGRHEWGVSEVYFSESEKEWVVDVRFGSAHDYEIVAAEGDRQKVVPRWVGRLHRGYARVLVEDAVRRLARYD</sequence>
<feature type="region of interest" description="Disordered" evidence="1">
    <location>
        <begin position="165"/>
        <end position="192"/>
    </location>
</feature>
<evidence type="ECO:0000313" key="3">
    <source>
        <dbReference type="Proteomes" id="UP000248340"/>
    </source>
</evidence>
<evidence type="ECO:0000256" key="1">
    <source>
        <dbReference type="SAM" id="MobiDB-lite"/>
    </source>
</evidence>
<proteinExistence type="predicted"/>
<dbReference type="AlphaFoldDB" id="A0A319E150"/>
<dbReference type="EMBL" id="KZ821682">
    <property type="protein sequence ID" value="PYH84822.1"/>
    <property type="molecule type" value="Genomic_DNA"/>
</dbReference>
<dbReference type="STRING" id="1448315.A0A319E150"/>
<dbReference type="OrthoDB" id="4480078at2759"/>
<dbReference type="RefSeq" id="XP_025495022.1">
    <property type="nucleotide sequence ID" value="XM_025634474.1"/>
</dbReference>
<name>A0A319E150_9EURO</name>
<keyword evidence="3" id="KW-1185">Reference proteome</keyword>